<sequence length="550" mass="58774">MTREKMPFWQEKGSLVLAWTTWSDLDQDTHSLENPTPHQTRVEENGSAEERQSTWNQKGSSDAASIVQGAVVGAAPPFKLLTRVNPNDGDGTGSGGPGNGNIGGSTNNNSSGGRGASMGLGSPQLPNSNLPPTASLPPQAPMYNAYSPMYGYNVQSPPMQASPLPSPSGGVGAVPQQRSRMQPIAPPSYMVPSQGPRGESGRMNQSSPGVSQSTPPNSGGRGGRRERSGSLMSHSGIYSASEQNLPEQQQQQQQPTHSAHDVVMAEHSEPDTKEPKEGKPRQEKRERSRRDRAIRQAQQLQQQDDASNSGKPPRLIMDPNSFQRQTLVQITGSAGNSLSNGGGGVGPSNSRGTGELFDDDYSRGMPQQQQQQQQQSSSVGETSSRSGNRRPPPPAGRAVYSWTGSSSSSSSPAMLSSNQPPQLPQQQQQHLSSLQQQQQQLPHQDQQHRQQLIQHMQQQQQLTPGYNPSHIRGATGPFSQPGHRDARSMGAPQTSVSVGGPHSAGGGRSILQQQGAVPLVAVPPPMRSHSTKLVNDCWKFVDGAEQSGEV</sequence>
<name>A0A9P6FRY1_9FUNG</name>
<keyword evidence="3" id="KW-1185">Reference proteome</keyword>
<organism evidence="2 3">
    <name type="scientific">Lunasporangiospora selenospora</name>
    <dbReference type="NCBI Taxonomy" id="979761"/>
    <lineage>
        <taxon>Eukaryota</taxon>
        <taxon>Fungi</taxon>
        <taxon>Fungi incertae sedis</taxon>
        <taxon>Mucoromycota</taxon>
        <taxon>Mortierellomycotina</taxon>
        <taxon>Mortierellomycetes</taxon>
        <taxon>Mortierellales</taxon>
        <taxon>Mortierellaceae</taxon>
        <taxon>Lunasporangiospora</taxon>
    </lineage>
</organism>
<feature type="compositionally biased region" description="Basic and acidic residues" evidence="1">
    <location>
        <begin position="40"/>
        <end position="52"/>
    </location>
</feature>
<dbReference type="Proteomes" id="UP000780801">
    <property type="component" value="Unassembled WGS sequence"/>
</dbReference>
<feature type="compositionally biased region" description="Polar residues" evidence="1">
    <location>
        <begin position="53"/>
        <end position="63"/>
    </location>
</feature>
<accession>A0A9P6FRY1</accession>
<reference evidence="2" key="1">
    <citation type="journal article" date="2020" name="Fungal Divers.">
        <title>Resolving the Mortierellaceae phylogeny through synthesis of multi-gene phylogenetics and phylogenomics.</title>
        <authorList>
            <person name="Vandepol N."/>
            <person name="Liber J."/>
            <person name="Desiro A."/>
            <person name="Na H."/>
            <person name="Kennedy M."/>
            <person name="Barry K."/>
            <person name="Grigoriev I.V."/>
            <person name="Miller A.N."/>
            <person name="O'Donnell K."/>
            <person name="Stajich J.E."/>
            <person name="Bonito G."/>
        </authorList>
    </citation>
    <scope>NUCLEOTIDE SEQUENCE</scope>
    <source>
        <strain evidence="2">KOD1015</strain>
    </source>
</reference>
<dbReference type="AlphaFoldDB" id="A0A9P6FRY1"/>
<feature type="compositionally biased region" description="Polar residues" evidence="1">
    <location>
        <begin position="231"/>
        <end position="247"/>
    </location>
</feature>
<feature type="compositionally biased region" description="Polar residues" evidence="1">
    <location>
        <begin position="320"/>
        <end position="331"/>
    </location>
</feature>
<evidence type="ECO:0000313" key="3">
    <source>
        <dbReference type="Proteomes" id="UP000780801"/>
    </source>
</evidence>
<dbReference type="EMBL" id="JAABOA010002126">
    <property type="protein sequence ID" value="KAF9580337.1"/>
    <property type="molecule type" value="Genomic_DNA"/>
</dbReference>
<feature type="region of interest" description="Disordered" evidence="1">
    <location>
        <begin position="80"/>
        <end position="509"/>
    </location>
</feature>
<feature type="compositionally biased region" description="Low complexity" evidence="1">
    <location>
        <begin position="367"/>
        <end position="386"/>
    </location>
</feature>
<feature type="region of interest" description="Disordered" evidence="1">
    <location>
        <begin position="27"/>
        <end position="63"/>
    </location>
</feature>
<feature type="compositionally biased region" description="Polar residues" evidence="1">
    <location>
        <begin position="202"/>
        <end position="217"/>
    </location>
</feature>
<dbReference type="OrthoDB" id="79514at2759"/>
<gene>
    <name evidence="2" type="ORF">BGW38_003058</name>
</gene>
<comment type="caution">
    <text evidence="2">The sequence shown here is derived from an EMBL/GenBank/DDBJ whole genome shotgun (WGS) entry which is preliminary data.</text>
</comment>
<feature type="compositionally biased region" description="Low complexity" evidence="1">
    <location>
        <begin position="396"/>
        <end position="462"/>
    </location>
</feature>
<feature type="compositionally biased region" description="Low complexity" evidence="1">
    <location>
        <begin position="295"/>
        <end position="306"/>
    </location>
</feature>
<protein>
    <submittedName>
        <fullName evidence="2">Uncharacterized protein</fullName>
    </submittedName>
</protein>
<evidence type="ECO:0000313" key="2">
    <source>
        <dbReference type="EMBL" id="KAF9580337.1"/>
    </source>
</evidence>
<feature type="compositionally biased region" description="Basic and acidic residues" evidence="1">
    <location>
        <begin position="258"/>
        <end position="294"/>
    </location>
</feature>
<evidence type="ECO:0000256" key="1">
    <source>
        <dbReference type="SAM" id="MobiDB-lite"/>
    </source>
</evidence>
<feature type="compositionally biased region" description="Gly residues" evidence="1">
    <location>
        <begin position="90"/>
        <end position="103"/>
    </location>
</feature>
<proteinExistence type="predicted"/>